<proteinExistence type="predicted"/>
<name>A0A315XJW5_9EURY</name>
<protein>
    <submittedName>
        <fullName evidence="2">Collagen triple helix repeat</fullName>
    </submittedName>
</protein>
<evidence type="ECO:0000256" key="1">
    <source>
        <dbReference type="SAM" id="MobiDB-lite"/>
    </source>
</evidence>
<reference evidence="2 3" key="1">
    <citation type="submission" date="2017-03" db="EMBL/GenBank/DDBJ databases">
        <title>Genome sequence of Methanobrevibacter thaueri.</title>
        <authorList>
            <person name="Poehlein A."/>
            <person name="Seedorf H."/>
            <person name="Daniel R."/>
        </authorList>
    </citation>
    <scope>NUCLEOTIDE SEQUENCE [LARGE SCALE GENOMIC DNA]</scope>
    <source>
        <strain evidence="2 3">DSM 11995</strain>
    </source>
</reference>
<dbReference type="RefSeq" id="WP_279305950.1">
    <property type="nucleotide sequence ID" value="NZ_MZGS01000028.1"/>
</dbReference>
<dbReference type="Proteomes" id="UP000251717">
    <property type="component" value="Unassembled WGS sequence"/>
</dbReference>
<evidence type="ECO:0000313" key="2">
    <source>
        <dbReference type="EMBL" id="PWB85233.1"/>
    </source>
</evidence>
<sequence length="342" mass="34647">MSNQIVLLEARKEVTTFLLDDGDITSKEVVTETGQDIGYEYTAKLYPEDTVAISPNSKIGKEMVKKYTGDNDEVPIGIIVNDPVVMDNGQRKASVLVLGQLYRLKLASGITDISPADKIKLSENGAIKDSSGDFIALHPVPDSDEYNYVNCFKIASSGSTGETGAKGDTGDTGPAGPKGDTGATGETGLKGDTGNTGATGATGAKGDTGNTGATGDTGAKGDTGDDGESIDVYKDNAHRQIIFSGVNTSATIYFDEITGPKGDTGNTGATGATGATGDTGAKGDTGATGATGPVNLASSLDTTDTTNAIKNAPVATAIENLQTSIGTITSTQTANLNLLGAN</sequence>
<dbReference type="EMBL" id="MZGS01000028">
    <property type="protein sequence ID" value="PWB85233.1"/>
    <property type="molecule type" value="Genomic_DNA"/>
</dbReference>
<evidence type="ECO:0000313" key="3">
    <source>
        <dbReference type="Proteomes" id="UP000251717"/>
    </source>
</evidence>
<dbReference type="GO" id="GO:0030198">
    <property type="term" value="P:extracellular matrix organization"/>
    <property type="evidence" value="ECO:0007669"/>
    <property type="project" value="TreeGrafter"/>
</dbReference>
<dbReference type="Pfam" id="PF01391">
    <property type="entry name" value="Collagen"/>
    <property type="match status" value="1"/>
</dbReference>
<dbReference type="PANTHER" id="PTHR24023:SF1095">
    <property type="entry name" value="EGF-LIKE DOMAIN-CONTAINING PROTEIN"/>
    <property type="match status" value="1"/>
</dbReference>
<dbReference type="GO" id="GO:0031012">
    <property type="term" value="C:extracellular matrix"/>
    <property type="evidence" value="ECO:0007669"/>
    <property type="project" value="TreeGrafter"/>
</dbReference>
<keyword evidence="3" id="KW-1185">Reference proteome</keyword>
<feature type="compositionally biased region" description="Low complexity" evidence="1">
    <location>
        <begin position="192"/>
        <end position="217"/>
    </location>
</feature>
<accession>A0A315XJW5</accession>
<dbReference type="InterPro" id="IPR008160">
    <property type="entry name" value="Collagen"/>
</dbReference>
<keyword evidence="2" id="KW-0176">Collagen</keyword>
<feature type="region of interest" description="Disordered" evidence="1">
    <location>
        <begin position="159"/>
        <end position="226"/>
    </location>
</feature>
<dbReference type="PANTHER" id="PTHR24023">
    <property type="entry name" value="COLLAGEN ALPHA"/>
    <property type="match status" value="1"/>
</dbReference>
<feature type="region of interest" description="Disordered" evidence="1">
    <location>
        <begin position="264"/>
        <end position="292"/>
    </location>
</feature>
<dbReference type="InterPro" id="IPR050149">
    <property type="entry name" value="Collagen_superfamily"/>
</dbReference>
<organism evidence="2 3">
    <name type="scientific">Methanobrevibacter thaueri</name>
    <dbReference type="NCBI Taxonomy" id="190975"/>
    <lineage>
        <taxon>Archaea</taxon>
        <taxon>Methanobacteriati</taxon>
        <taxon>Methanobacteriota</taxon>
        <taxon>Methanomada group</taxon>
        <taxon>Methanobacteria</taxon>
        <taxon>Methanobacteriales</taxon>
        <taxon>Methanobacteriaceae</taxon>
        <taxon>Methanobrevibacter</taxon>
    </lineage>
</organism>
<dbReference type="GO" id="GO:0030020">
    <property type="term" value="F:extracellular matrix structural constituent conferring tensile strength"/>
    <property type="evidence" value="ECO:0007669"/>
    <property type="project" value="TreeGrafter"/>
</dbReference>
<dbReference type="AlphaFoldDB" id="A0A315XJW5"/>
<dbReference type="GO" id="GO:0005615">
    <property type="term" value="C:extracellular space"/>
    <property type="evidence" value="ECO:0007669"/>
    <property type="project" value="TreeGrafter"/>
</dbReference>
<gene>
    <name evidence="2" type="ORF">MBBTH_18320</name>
</gene>
<comment type="caution">
    <text evidence="2">The sequence shown here is derived from an EMBL/GenBank/DDBJ whole genome shotgun (WGS) entry which is preliminary data.</text>
</comment>